<comment type="caution">
    <text evidence="13">The sequence shown here is derived from an EMBL/GenBank/DDBJ whole genome shotgun (WGS) entry which is preliminary data.</text>
</comment>
<feature type="transmembrane region" description="Helical" evidence="11">
    <location>
        <begin position="122"/>
        <end position="140"/>
    </location>
</feature>
<dbReference type="InterPro" id="IPR000276">
    <property type="entry name" value="GPCR_Rhodpsn"/>
</dbReference>
<keyword evidence="6 11" id="KW-0472">Membrane</keyword>
<gene>
    <name evidence="13" type="ORF">SNE40_017830</name>
</gene>
<dbReference type="Proteomes" id="UP001347796">
    <property type="component" value="Unassembled WGS sequence"/>
</dbReference>
<dbReference type="GO" id="GO:0043410">
    <property type="term" value="P:positive regulation of MAPK cascade"/>
    <property type="evidence" value="ECO:0007669"/>
    <property type="project" value="TreeGrafter"/>
</dbReference>
<comment type="subcellular location">
    <subcellularLocation>
        <location evidence="1">Cell membrane</location>
        <topology evidence="1">Multi-pass membrane protein</topology>
    </subcellularLocation>
</comment>
<evidence type="ECO:0000313" key="14">
    <source>
        <dbReference type="Proteomes" id="UP001347796"/>
    </source>
</evidence>
<evidence type="ECO:0000256" key="9">
    <source>
        <dbReference type="RuleBase" id="RU000688"/>
    </source>
</evidence>
<feature type="transmembrane region" description="Helical" evidence="11">
    <location>
        <begin position="211"/>
        <end position="240"/>
    </location>
</feature>
<dbReference type="Pfam" id="PF00001">
    <property type="entry name" value="7tm_1"/>
    <property type="match status" value="1"/>
</dbReference>
<keyword evidence="7 9" id="KW-0675">Receptor</keyword>
<accession>A0AAN8PAF6</accession>
<evidence type="ECO:0000256" key="10">
    <source>
        <dbReference type="SAM" id="MobiDB-lite"/>
    </source>
</evidence>
<evidence type="ECO:0000256" key="6">
    <source>
        <dbReference type="ARBA" id="ARBA00023136"/>
    </source>
</evidence>
<feature type="transmembrane region" description="Helical" evidence="11">
    <location>
        <begin position="160"/>
        <end position="183"/>
    </location>
</feature>
<dbReference type="EMBL" id="JAZGQO010000011">
    <property type="protein sequence ID" value="KAK6174582.1"/>
    <property type="molecule type" value="Genomic_DNA"/>
</dbReference>
<dbReference type="SUPFAM" id="SSF81321">
    <property type="entry name" value="Family A G protein-coupled receptor-like"/>
    <property type="match status" value="1"/>
</dbReference>
<feature type="transmembrane region" description="Helical" evidence="11">
    <location>
        <begin position="418"/>
        <end position="437"/>
    </location>
</feature>
<feature type="transmembrane region" description="Helical" evidence="11">
    <location>
        <begin position="50"/>
        <end position="70"/>
    </location>
</feature>
<keyword evidence="8 9" id="KW-0807">Transducer</keyword>
<dbReference type="PANTHER" id="PTHR24248:SF120">
    <property type="entry name" value="G-PROTEIN COUPLED RECEPTORS FAMILY 1 PROFILE DOMAIN-CONTAINING PROTEIN"/>
    <property type="match status" value="1"/>
</dbReference>
<feature type="domain" description="G-protein coupled receptors family 1 profile" evidence="12">
    <location>
        <begin position="62"/>
        <end position="434"/>
    </location>
</feature>
<dbReference type="PROSITE" id="PS50262">
    <property type="entry name" value="G_PROTEIN_RECEP_F1_2"/>
    <property type="match status" value="1"/>
</dbReference>
<dbReference type="InterPro" id="IPR017452">
    <property type="entry name" value="GPCR_Rhodpsn_7TM"/>
</dbReference>
<evidence type="ECO:0000259" key="12">
    <source>
        <dbReference type="PROSITE" id="PS50262"/>
    </source>
</evidence>
<keyword evidence="14" id="KW-1185">Reference proteome</keyword>
<dbReference type="AlphaFoldDB" id="A0AAN8PAF6"/>
<dbReference type="GO" id="GO:0005886">
    <property type="term" value="C:plasma membrane"/>
    <property type="evidence" value="ECO:0007669"/>
    <property type="project" value="UniProtKB-SubCell"/>
</dbReference>
<keyword evidence="5 9" id="KW-0297">G-protein coupled receptor</keyword>
<keyword evidence="2" id="KW-1003">Cell membrane</keyword>
<dbReference type="Gene3D" id="1.20.1070.10">
    <property type="entry name" value="Rhodopsin 7-helix transmembrane proteins"/>
    <property type="match status" value="1"/>
</dbReference>
<evidence type="ECO:0000256" key="4">
    <source>
        <dbReference type="ARBA" id="ARBA00022989"/>
    </source>
</evidence>
<evidence type="ECO:0000256" key="3">
    <source>
        <dbReference type="ARBA" id="ARBA00022692"/>
    </source>
</evidence>
<organism evidence="13 14">
    <name type="scientific">Patella caerulea</name>
    <name type="common">Rayed Mediterranean limpet</name>
    <dbReference type="NCBI Taxonomy" id="87958"/>
    <lineage>
        <taxon>Eukaryota</taxon>
        <taxon>Metazoa</taxon>
        <taxon>Spiralia</taxon>
        <taxon>Lophotrochozoa</taxon>
        <taxon>Mollusca</taxon>
        <taxon>Gastropoda</taxon>
        <taxon>Patellogastropoda</taxon>
        <taxon>Patelloidea</taxon>
        <taxon>Patellidae</taxon>
        <taxon>Patella</taxon>
    </lineage>
</organism>
<evidence type="ECO:0000313" key="13">
    <source>
        <dbReference type="EMBL" id="KAK6174582.1"/>
    </source>
</evidence>
<evidence type="ECO:0000256" key="1">
    <source>
        <dbReference type="ARBA" id="ARBA00004651"/>
    </source>
</evidence>
<evidence type="ECO:0000256" key="11">
    <source>
        <dbReference type="SAM" id="Phobius"/>
    </source>
</evidence>
<sequence length="492" mass="56486">MIQEFSLGPRNLLGHLLIKDTMENTSNFPVQDYSDYIFGKSFYLTWAQTIPLVLLTSVTLVANGAVLLMFIVTKSLRRCRNIYIASLALADFLIGCTMPVSMMENVKPPWAPQGAWCQLHLIARYSLLYVSLLSILLISVDRWWSINYPFSYRVRQSRRLAVCAVTVSWVLSFALHIPPMVIWNDVQIESNRNNSSSLGMKPCDAPYRKNFLYLLVSSVVEYLCPLIALWILNCSIYFRISRRKSIKIRRSMSVTDTLYLGYRKSSSESEGNNYGSDENSDLCPQLSNGRRTSYVYKSSRRHSLSNCMNGKSMLMQYPRTTPSSRRVSFDISMPGIPYNNKRPISRKCSLSSIIGKNSVVRKQSDDLVRDLLVKQDKKAACSLGMMVIVFTVCWTPHMVAEVINSRCIQCLPETFITITFWILVANSAINPFLYGLLNAEFRKVLKQWLYCNPSRKFRIKEAVMYWNIMPMNTDMIRENDITCVNALKEWPS</sequence>
<evidence type="ECO:0000256" key="7">
    <source>
        <dbReference type="ARBA" id="ARBA00023170"/>
    </source>
</evidence>
<feature type="compositionally biased region" description="Low complexity" evidence="10">
    <location>
        <begin position="268"/>
        <end position="277"/>
    </location>
</feature>
<dbReference type="GO" id="GO:0004930">
    <property type="term" value="F:G protein-coupled receptor activity"/>
    <property type="evidence" value="ECO:0007669"/>
    <property type="project" value="UniProtKB-KW"/>
</dbReference>
<keyword evidence="3 9" id="KW-0812">Transmembrane</keyword>
<dbReference type="PROSITE" id="PS00237">
    <property type="entry name" value="G_PROTEIN_RECEP_F1_1"/>
    <property type="match status" value="1"/>
</dbReference>
<comment type="similarity">
    <text evidence="9">Belongs to the G-protein coupled receptor 1 family.</text>
</comment>
<proteinExistence type="inferred from homology"/>
<reference evidence="13 14" key="1">
    <citation type="submission" date="2024-01" db="EMBL/GenBank/DDBJ databases">
        <title>The genome of the rayed Mediterranean limpet Patella caerulea (Linnaeus, 1758).</title>
        <authorList>
            <person name="Anh-Thu Weber A."/>
            <person name="Halstead-Nussloch G."/>
        </authorList>
    </citation>
    <scope>NUCLEOTIDE SEQUENCE [LARGE SCALE GENOMIC DNA]</scope>
    <source>
        <strain evidence="13">AATW-2023a</strain>
        <tissue evidence="13">Whole specimen</tissue>
    </source>
</reference>
<keyword evidence="4 11" id="KW-1133">Transmembrane helix</keyword>
<feature type="transmembrane region" description="Helical" evidence="11">
    <location>
        <begin position="379"/>
        <end position="398"/>
    </location>
</feature>
<name>A0AAN8PAF6_PATCE</name>
<feature type="transmembrane region" description="Helical" evidence="11">
    <location>
        <begin position="82"/>
        <end position="102"/>
    </location>
</feature>
<evidence type="ECO:0000256" key="8">
    <source>
        <dbReference type="ARBA" id="ARBA00023224"/>
    </source>
</evidence>
<evidence type="ECO:0000256" key="2">
    <source>
        <dbReference type="ARBA" id="ARBA00022475"/>
    </source>
</evidence>
<evidence type="ECO:0000256" key="5">
    <source>
        <dbReference type="ARBA" id="ARBA00023040"/>
    </source>
</evidence>
<dbReference type="GO" id="GO:0071880">
    <property type="term" value="P:adenylate cyclase-activating adrenergic receptor signaling pathway"/>
    <property type="evidence" value="ECO:0007669"/>
    <property type="project" value="TreeGrafter"/>
</dbReference>
<dbReference type="PRINTS" id="PR00237">
    <property type="entry name" value="GPCRRHODOPSN"/>
</dbReference>
<dbReference type="PANTHER" id="PTHR24248">
    <property type="entry name" value="ADRENERGIC RECEPTOR-RELATED G-PROTEIN COUPLED RECEPTOR"/>
    <property type="match status" value="1"/>
</dbReference>
<feature type="region of interest" description="Disordered" evidence="10">
    <location>
        <begin position="265"/>
        <end position="286"/>
    </location>
</feature>
<protein>
    <recommendedName>
        <fullName evidence="12">G-protein coupled receptors family 1 profile domain-containing protein</fullName>
    </recommendedName>
</protein>